<keyword evidence="12 13" id="KW-0464">Manganese</keyword>
<dbReference type="EMBL" id="LK032666">
    <property type="protein sequence ID" value="CDY46416.1"/>
    <property type="molecule type" value="Genomic_DNA"/>
</dbReference>
<keyword evidence="6" id="KW-0808">Transferase</keyword>
<evidence type="ECO:0000256" key="7">
    <source>
        <dbReference type="ARBA" id="ARBA00022692"/>
    </source>
</evidence>
<evidence type="ECO:0000313" key="15">
    <source>
        <dbReference type="EMBL" id="CDY46416.1"/>
    </source>
</evidence>
<evidence type="ECO:0000256" key="11">
    <source>
        <dbReference type="ARBA" id="ARBA00023136"/>
    </source>
</evidence>
<evidence type="ECO:0000313" key="16">
    <source>
        <dbReference type="Proteomes" id="UP000028999"/>
    </source>
</evidence>
<dbReference type="UniPathway" id="UPA00378"/>
<sequence>MKCDDDTFVRVDAVIQEAEKVKGRDNLYIGNINFYHKPLCTGKWAVTYEKSIILPMLMVPVTSLSYDIAKFIVDDFEHQWLRLFKMEDVSMGMWVEKFNDTRPVAVVHSLKFCQFGCIEDYFTAPHYQSPRQRFACGISCRDSGGPNAAT</sequence>
<dbReference type="EC" id="2.4.1.-" evidence="13"/>
<reference evidence="15" key="2">
    <citation type="submission" date="2014-06" db="EMBL/GenBank/DDBJ databases">
        <authorList>
            <person name="Genoscope - CEA"/>
        </authorList>
    </citation>
    <scope>NUCLEOTIDE SEQUENCE</scope>
</reference>
<dbReference type="GO" id="GO:0000139">
    <property type="term" value="C:Golgi membrane"/>
    <property type="evidence" value="ECO:0000318"/>
    <property type="project" value="GO_Central"/>
</dbReference>
<evidence type="ECO:0000256" key="2">
    <source>
        <dbReference type="ARBA" id="ARBA00004323"/>
    </source>
</evidence>
<dbReference type="Proteomes" id="UP000028999">
    <property type="component" value="Unassembled WGS sequence"/>
</dbReference>
<protein>
    <recommendedName>
        <fullName evidence="13">Hexosyltransferase</fullName>
        <ecNumber evidence="13">2.4.1.-</ecNumber>
    </recommendedName>
</protein>
<comment type="similarity">
    <text evidence="4 13">Belongs to the glycosyltransferase 31 family.</text>
</comment>
<keyword evidence="10 13" id="KW-0333">Golgi apparatus</keyword>
<keyword evidence="11" id="KW-0472">Membrane</keyword>
<dbReference type="InterPro" id="IPR002659">
    <property type="entry name" value="Glyco_trans_31"/>
</dbReference>
<evidence type="ECO:0000256" key="4">
    <source>
        <dbReference type="ARBA" id="ARBA00008661"/>
    </source>
</evidence>
<keyword evidence="9" id="KW-1133">Transmembrane helix</keyword>
<dbReference type="AlphaFoldDB" id="A0A078I979"/>
<proteinExistence type="inferred from homology"/>
<comment type="cofactor">
    <cofactor evidence="1 13">
        <name>Mn(2+)</name>
        <dbReference type="ChEBI" id="CHEBI:29035"/>
    </cofactor>
</comment>
<evidence type="ECO:0000256" key="3">
    <source>
        <dbReference type="ARBA" id="ARBA00004922"/>
    </source>
</evidence>
<organism evidence="15 16">
    <name type="scientific">Brassica napus</name>
    <name type="common">Rape</name>
    <dbReference type="NCBI Taxonomy" id="3708"/>
    <lineage>
        <taxon>Eukaryota</taxon>
        <taxon>Viridiplantae</taxon>
        <taxon>Streptophyta</taxon>
        <taxon>Embryophyta</taxon>
        <taxon>Tracheophyta</taxon>
        <taxon>Spermatophyta</taxon>
        <taxon>Magnoliopsida</taxon>
        <taxon>eudicotyledons</taxon>
        <taxon>Gunneridae</taxon>
        <taxon>Pentapetalae</taxon>
        <taxon>rosids</taxon>
        <taxon>malvids</taxon>
        <taxon>Brassicales</taxon>
        <taxon>Brassicaceae</taxon>
        <taxon>Brassiceae</taxon>
        <taxon>Brassica</taxon>
    </lineage>
</organism>
<dbReference type="EMBL" id="HG994362">
    <property type="protein sequence ID" value="CAF2254956.1"/>
    <property type="molecule type" value="Genomic_DNA"/>
</dbReference>
<dbReference type="GO" id="GO:1990714">
    <property type="term" value="F:hydroxyproline O-galactosyltransferase activity"/>
    <property type="evidence" value="ECO:0000318"/>
    <property type="project" value="GO_Central"/>
</dbReference>
<evidence type="ECO:0000256" key="6">
    <source>
        <dbReference type="ARBA" id="ARBA00022679"/>
    </source>
</evidence>
<keyword evidence="16" id="KW-1185">Reference proteome</keyword>
<keyword evidence="8" id="KW-0735">Signal-anchor</keyword>
<dbReference type="OMA" id="WPEDINP"/>
<evidence type="ECO:0000256" key="5">
    <source>
        <dbReference type="ARBA" id="ARBA00022676"/>
    </source>
</evidence>
<comment type="subcellular location">
    <subcellularLocation>
        <location evidence="2 13">Golgi apparatus membrane</location>
        <topology evidence="2 13">Single-pass type II membrane protein</topology>
    </subcellularLocation>
</comment>
<evidence type="ECO:0000256" key="8">
    <source>
        <dbReference type="ARBA" id="ARBA00022968"/>
    </source>
</evidence>
<dbReference type="Proteomes" id="UP001295469">
    <property type="component" value="Chromosome A08"/>
</dbReference>
<name>A0A078I979_BRANA</name>
<evidence type="ECO:0000256" key="13">
    <source>
        <dbReference type="RuleBase" id="RU363063"/>
    </source>
</evidence>
<dbReference type="PANTHER" id="PTHR11214:SF286">
    <property type="entry name" value="HYDROXYPROLINE O-GALACTOSYLTRANSFERASE GALT4"/>
    <property type="match status" value="1"/>
</dbReference>
<dbReference type="Gene3D" id="3.90.550.50">
    <property type="match status" value="1"/>
</dbReference>
<evidence type="ECO:0000313" key="14">
    <source>
        <dbReference type="EMBL" id="CAF2254956.1"/>
    </source>
</evidence>
<keyword evidence="5 13" id="KW-0328">Glycosyltransferase</keyword>
<evidence type="ECO:0000256" key="9">
    <source>
        <dbReference type="ARBA" id="ARBA00022989"/>
    </source>
</evidence>
<accession>A0A078I979</accession>
<comment type="pathway">
    <text evidence="3">Protein modification; protein glycosylation.</text>
</comment>
<gene>
    <name evidence="15" type="primary">BnaA08g20140D</name>
    <name evidence="14" type="ORF">DARMORV10_A08P27770.1</name>
    <name evidence="15" type="ORF">GSBRNA2T00083964001</name>
</gene>
<reference evidence="14" key="3">
    <citation type="submission" date="2021-01" db="EMBL/GenBank/DDBJ databases">
        <authorList>
            <consortium name="Genoscope - CEA"/>
            <person name="William W."/>
        </authorList>
    </citation>
    <scope>NUCLEOTIDE SEQUENCE</scope>
</reference>
<evidence type="ECO:0000256" key="1">
    <source>
        <dbReference type="ARBA" id="ARBA00001936"/>
    </source>
</evidence>
<dbReference type="Gramene" id="CDY46416">
    <property type="protein sequence ID" value="CDY46416"/>
    <property type="gene ID" value="GSBRNA2T00083964001"/>
</dbReference>
<evidence type="ECO:0000256" key="10">
    <source>
        <dbReference type="ARBA" id="ARBA00023034"/>
    </source>
</evidence>
<dbReference type="PANTHER" id="PTHR11214">
    <property type="entry name" value="BETA-1,3-N-ACETYLGLUCOSAMINYLTRANSFERASE"/>
    <property type="match status" value="1"/>
</dbReference>
<reference evidence="15 16" key="1">
    <citation type="journal article" date="2014" name="Science">
        <title>Plant genetics. Early allopolyploid evolution in the post-Neolithic Brassica napus oilseed genome.</title>
        <authorList>
            <person name="Chalhoub B."/>
            <person name="Denoeud F."/>
            <person name="Liu S."/>
            <person name="Parkin I.A."/>
            <person name="Tang H."/>
            <person name="Wang X."/>
            <person name="Chiquet J."/>
            <person name="Belcram H."/>
            <person name="Tong C."/>
            <person name="Samans B."/>
            <person name="Correa M."/>
            <person name="Da Silva C."/>
            <person name="Just J."/>
            <person name="Falentin C."/>
            <person name="Koh C.S."/>
            <person name="Le Clainche I."/>
            <person name="Bernard M."/>
            <person name="Bento P."/>
            <person name="Noel B."/>
            <person name="Labadie K."/>
            <person name="Alberti A."/>
            <person name="Charles M."/>
            <person name="Arnaud D."/>
            <person name="Guo H."/>
            <person name="Daviaud C."/>
            <person name="Alamery S."/>
            <person name="Jabbari K."/>
            <person name="Zhao M."/>
            <person name="Edger P.P."/>
            <person name="Chelaifa H."/>
            <person name="Tack D."/>
            <person name="Lassalle G."/>
            <person name="Mestiri I."/>
            <person name="Schnel N."/>
            <person name="Le Paslier M.C."/>
            <person name="Fan G."/>
            <person name="Renault V."/>
            <person name="Bayer P.E."/>
            <person name="Golicz A.A."/>
            <person name="Manoli S."/>
            <person name="Lee T.H."/>
            <person name="Thi V.H."/>
            <person name="Chalabi S."/>
            <person name="Hu Q."/>
            <person name="Fan C."/>
            <person name="Tollenaere R."/>
            <person name="Lu Y."/>
            <person name="Battail C."/>
            <person name="Shen J."/>
            <person name="Sidebottom C.H."/>
            <person name="Wang X."/>
            <person name="Canaguier A."/>
            <person name="Chauveau A."/>
            <person name="Berard A."/>
            <person name="Deniot G."/>
            <person name="Guan M."/>
            <person name="Liu Z."/>
            <person name="Sun F."/>
            <person name="Lim Y.P."/>
            <person name="Lyons E."/>
            <person name="Town C.D."/>
            <person name="Bancroft I."/>
            <person name="Wang X."/>
            <person name="Meng J."/>
            <person name="Ma J."/>
            <person name="Pires J.C."/>
            <person name="King G.J."/>
            <person name="Brunel D."/>
            <person name="Delourme R."/>
            <person name="Renard M."/>
            <person name="Aury J.M."/>
            <person name="Adams K.L."/>
            <person name="Batley J."/>
            <person name="Snowdon R.J."/>
            <person name="Tost J."/>
            <person name="Edwards D."/>
            <person name="Zhou Y."/>
            <person name="Hua W."/>
            <person name="Sharpe A.G."/>
            <person name="Paterson A.H."/>
            <person name="Guan C."/>
            <person name="Wincker P."/>
        </authorList>
    </citation>
    <scope>NUCLEOTIDE SEQUENCE [LARGE SCALE GENOMIC DNA]</scope>
    <source>
        <strain evidence="16">cv. Darmor-bzh</strain>
    </source>
</reference>
<dbReference type="PaxDb" id="3708-A0A078I979"/>
<keyword evidence="7" id="KW-0812">Transmembrane</keyword>
<evidence type="ECO:0000256" key="12">
    <source>
        <dbReference type="ARBA" id="ARBA00023211"/>
    </source>
</evidence>